<reference evidence="2 3" key="1">
    <citation type="submission" date="2019-10" db="EMBL/GenBank/DDBJ databases">
        <title>Rudanella paleaurantiibacter sp. nov., isolated from sludge.</title>
        <authorList>
            <person name="Xu S.Q."/>
        </authorList>
    </citation>
    <scope>NUCLEOTIDE SEQUENCE [LARGE SCALE GENOMIC DNA]</scope>
    <source>
        <strain evidence="2 3">HX-22-17</strain>
    </source>
</reference>
<dbReference type="AlphaFoldDB" id="A0A7J5TZ11"/>
<keyword evidence="1" id="KW-0732">Signal</keyword>
<evidence type="ECO:0000313" key="3">
    <source>
        <dbReference type="Proteomes" id="UP000488299"/>
    </source>
</evidence>
<organism evidence="2 3">
    <name type="scientific">Rudanella paleaurantiibacter</name>
    <dbReference type="NCBI Taxonomy" id="2614655"/>
    <lineage>
        <taxon>Bacteria</taxon>
        <taxon>Pseudomonadati</taxon>
        <taxon>Bacteroidota</taxon>
        <taxon>Cytophagia</taxon>
        <taxon>Cytophagales</taxon>
        <taxon>Cytophagaceae</taxon>
        <taxon>Rudanella</taxon>
    </lineage>
</organism>
<dbReference type="Proteomes" id="UP000488299">
    <property type="component" value="Unassembled WGS sequence"/>
</dbReference>
<dbReference type="Gene3D" id="2.40.160.20">
    <property type="match status" value="1"/>
</dbReference>
<feature type="chain" id="PRO_5029881069" description="Outer membrane beta-barrel protein" evidence="1">
    <location>
        <begin position="20"/>
        <end position="381"/>
    </location>
</feature>
<dbReference type="EMBL" id="WELI01000005">
    <property type="protein sequence ID" value="KAB7730353.1"/>
    <property type="molecule type" value="Genomic_DNA"/>
</dbReference>
<accession>A0A7J5TZ11</accession>
<dbReference type="SUPFAM" id="SSF103515">
    <property type="entry name" value="Autotransporter"/>
    <property type="match status" value="1"/>
</dbReference>
<evidence type="ECO:0000256" key="1">
    <source>
        <dbReference type="SAM" id="SignalP"/>
    </source>
</evidence>
<protein>
    <recommendedName>
        <fullName evidence="4">Outer membrane beta-barrel protein</fullName>
    </recommendedName>
</protein>
<proteinExistence type="predicted"/>
<comment type="caution">
    <text evidence="2">The sequence shown here is derived from an EMBL/GenBank/DDBJ whole genome shotgun (WGS) entry which is preliminary data.</text>
</comment>
<dbReference type="RefSeq" id="WP_152124943.1">
    <property type="nucleotide sequence ID" value="NZ_WELI01000005.1"/>
</dbReference>
<gene>
    <name evidence="2" type="ORF">F5984_14445</name>
</gene>
<feature type="signal peptide" evidence="1">
    <location>
        <begin position="1"/>
        <end position="19"/>
    </location>
</feature>
<name>A0A7J5TZ11_9BACT</name>
<dbReference type="InterPro" id="IPR036709">
    <property type="entry name" value="Autotransporte_beta_dom_sf"/>
</dbReference>
<keyword evidence="3" id="KW-1185">Reference proteome</keyword>
<evidence type="ECO:0008006" key="4">
    <source>
        <dbReference type="Google" id="ProtNLM"/>
    </source>
</evidence>
<sequence length="381" mass="41109">MKKTIVLAASLLGVFGAQAQTQKGNGILSGGIGLGYDVQSVTNANNESFEVPSTRPQINVQIGRFVADNWLLGVGVGYSGRFTKSLFNPGNKVSTRDNATDASINPFFRRYWSVGPVVLFAGAGVETSLNHLYRQFSSNLRYRNTNVSVKPTFEVGGTYFLSNRLGLQGTISGTSLPIPASTVGLGLVYWTGASGTGRTNAETELTTTQAGNWVIEGGFSHNFIREENINSNGNPVRNINQLAINASIGRFVATNTLVGVGLGFSSQKEGSTPVSGPFQTYSVSPFVQRYLTSRRLTPFVRASVEYSNSGPTRMDYRTHSLSGAMRLGLAYRLTNRFLIETALASASYQNLWYDRSNQSQAANLSARLGSGLSVRYVIASK</sequence>
<evidence type="ECO:0000313" key="2">
    <source>
        <dbReference type="EMBL" id="KAB7730353.1"/>
    </source>
</evidence>